<keyword evidence="4" id="KW-0479">Metal-binding</keyword>
<dbReference type="PROSITE" id="PS00444">
    <property type="entry name" value="POLYPRENYL_SYNTHASE_2"/>
    <property type="match status" value="1"/>
</dbReference>
<dbReference type="PANTHER" id="PTHR12001:SF85">
    <property type="entry name" value="SHORT CHAIN ISOPRENYL DIPHOSPHATE SYNTHASE"/>
    <property type="match status" value="1"/>
</dbReference>
<organism evidence="7 8">
    <name type="scientific">Alistipes indistinctus YIT 12060</name>
    <dbReference type="NCBI Taxonomy" id="742725"/>
    <lineage>
        <taxon>Bacteria</taxon>
        <taxon>Pseudomonadati</taxon>
        <taxon>Bacteroidota</taxon>
        <taxon>Bacteroidia</taxon>
        <taxon>Bacteroidales</taxon>
        <taxon>Rikenellaceae</taxon>
        <taxon>Alistipes</taxon>
    </lineage>
</organism>
<evidence type="ECO:0000313" key="8">
    <source>
        <dbReference type="Proteomes" id="UP000006008"/>
    </source>
</evidence>
<dbReference type="InterPro" id="IPR033749">
    <property type="entry name" value="Polyprenyl_synt_CS"/>
</dbReference>
<accession>G5HA51</accession>
<dbReference type="Proteomes" id="UP000006008">
    <property type="component" value="Unassembled WGS sequence"/>
</dbReference>
<comment type="similarity">
    <text evidence="2 6">Belongs to the FPP/GGPP synthase family.</text>
</comment>
<dbReference type="GO" id="GO:0008299">
    <property type="term" value="P:isoprenoid biosynthetic process"/>
    <property type="evidence" value="ECO:0007669"/>
    <property type="project" value="InterPro"/>
</dbReference>
<gene>
    <name evidence="7" type="ORF">HMPREF9450_01516</name>
</gene>
<evidence type="ECO:0008006" key="9">
    <source>
        <dbReference type="Google" id="ProtNLM"/>
    </source>
</evidence>
<dbReference type="GO" id="GO:0046872">
    <property type="term" value="F:metal ion binding"/>
    <property type="evidence" value="ECO:0007669"/>
    <property type="project" value="UniProtKB-KW"/>
</dbReference>
<dbReference type="PATRIC" id="fig|742725.3.peg.1606"/>
<sequence length="324" mass="35677">MYSLHELIAMSERELAQLPYPARPAGLYEPIRYALGAGGKRIRPALVLMACNLFQEAVTAAKPAALAVEVFHNFTLLHDDIMDNADTRRGKPSVHKKWNDNTAILSGDAMLIYAYRLLAGCDEKSLPRLLTVFNEVAVGVCEGQQYDMDFEKRTDVSVAEYLRMIELKTAVLLAGALKLGAICGGGSDMATDLLYKYGISIGLAFQLQDDLLDTYADSDEFGKPVGGDILEGKKTFLLTNALARADEPARRSLLELLSDRTIVPAEKIARVRAIYDRLGIRELTEKAVAAYFADANLALDALEVAPDRLKPLRELTAELQGRRK</sequence>
<dbReference type="AlphaFoldDB" id="G5HA51"/>
<dbReference type="GO" id="GO:0004659">
    <property type="term" value="F:prenyltransferase activity"/>
    <property type="evidence" value="ECO:0007669"/>
    <property type="project" value="InterPro"/>
</dbReference>
<proteinExistence type="inferred from homology"/>
<evidence type="ECO:0000256" key="2">
    <source>
        <dbReference type="ARBA" id="ARBA00006706"/>
    </source>
</evidence>
<dbReference type="SUPFAM" id="SSF48576">
    <property type="entry name" value="Terpenoid synthases"/>
    <property type="match status" value="1"/>
</dbReference>
<reference evidence="7 8" key="1">
    <citation type="submission" date="2011-08" db="EMBL/GenBank/DDBJ databases">
        <title>The Genome Sequence of Alistipes indistinctus YIT 12060.</title>
        <authorList>
            <consortium name="The Broad Institute Genome Sequencing Platform"/>
            <person name="Earl A."/>
            <person name="Ward D."/>
            <person name="Feldgarden M."/>
            <person name="Gevers D."/>
            <person name="Morotomi M."/>
            <person name="Young S.K."/>
            <person name="Zeng Q."/>
            <person name="Gargeya S."/>
            <person name="Fitzgerald M."/>
            <person name="Haas B."/>
            <person name="Abouelleil A."/>
            <person name="Alvarado L."/>
            <person name="Arachchi H.M."/>
            <person name="Berlin A."/>
            <person name="Brown A."/>
            <person name="Chapman S.B."/>
            <person name="Chen Z."/>
            <person name="Dunbar C."/>
            <person name="Freedman E."/>
            <person name="Gearin G."/>
            <person name="Gellesch M."/>
            <person name="Goldberg J."/>
            <person name="Griggs A."/>
            <person name="Gujja S."/>
            <person name="Heiman D."/>
            <person name="Howarth C."/>
            <person name="Larson L."/>
            <person name="Lui A."/>
            <person name="MacDonald P.J.P."/>
            <person name="Montmayeur A."/>
            <person name="Murphy C."/>
            <person name="Neiman D."/>
            <person name="Pearson M."/>
            <person name="Priest M."/>
            <person name="Roberts A."/>
            <person name="Saif S."/>
            <person name="Shea T."/>
            <person name="Shenoy N."/>
            <person name="Sisk P."/>
            <person name="Stolte C."/>
            <person name="Sykes S."/>
            <person name="Wortman J."/>
            <person name="Nusbaum C."/>
            <person name="Birren B."/>
        </authorList>
    </citation>
    <scope>NUCLEOTIDE SEQUENCE [LARGE SCALE GENOMIC DNA]</scope>
    <source>
        <strain evidence="7 8">YIT 12060</strain>
    </source>
</reference>
<evidence type="ECO:0000256" key="6">
    <source>
        <dbReference type="RuleBase" id="RU004466"/>
    </source>
</evidence>
<evidence type="ECO:0000256" key="4">
    <source>
        <dbReference type="ARBA" id="ARBA00022723"/>
    </source>
</evidence>
<dbReference type="HOGENOM" id="CLU_014015_2_1_10"/>
<dbReference type="Gene3D" id="1.10.600.10">
    <property type="entry name" value="Farnesyl Diphosphate Synthase"/>
    <property type="match status" value="1"/>
</dbReference>
<dbReference type="Pfam" id="PF00348">
    <property type="entry name" value="polyprenyl_synt"/>
    <property type="match status" value="1"/>
</dbReference>
<protein>
    <recommendedName>
        <fullName evidence="9">Isoprenyl synthetase</fullName>
    </recommendedName>
</protein>
<comment type="caution">
    <text evidence="7">The sequence shown here is derived from an EMBL/GenBank/DDBJ whole genome shotgun (WGS) entry which is preliminary data.</text>
</comment>
<dbReference type="GeneID" id="92815450"/>
<dbReference type="SFLD" id="SFLDS00005">
    <property type="entry name" value="Isoprenoid_Synthase_Type_I"/>
    <property type="match status" value="1"/>
</dbReference>
<keyword evidence="3 6" id="KW-0808">Transferase</keyword>
<dbReference type="eggNOG" id="COG0142">
    <property type="taxonomic scope" value="Bacteria"/>
</dbReference>
<name>G5HA51_9BACT</name>
<dbReference type="PANTHER" id="PTHR12001">
    <property type="entry name" value="GERANYLGERANYL PYROPHOSPHATE SYNTHASE"/>
    <property type="match status" value="1"/>
</dbReference>
<keyword evidence="5" id="KW-0460">Magnesium</keyword>
<dbReference type="CDD" id="cd00685">
    <property type="entry name" value="Trans_IPPS_HT"/>
    <property type="match status" value="1"/>
</dbReference>
<evidence type="ECO:0000313" key="7">
    <source>
        <dbReference type="EMBL" id="EHB91467.1"/>
    </source>
</evidence>
<evidence type="ECO:0000256" key="1">
    <source>
        <dbReference type="ARBA" id="ARBA00001946"/>
    </source>
</evidence>
<evidence type="ECO:0000256" key="3">
    <source>
        <dbReference type="ARBA" id="ARBA00022679"/>
    </source>
</evidence>
<dbReference type="PROSITE" id="PS00723">
    <property type="entry name" value="POLYPRENYL_SYNTHASE_1"/>
    <property type="match status" value="1"/>
</dbReference>
<dbReference type="STRING" id="742725.HMPREF9450_01516"/>
<dbReference type="SFLD" id="SFLDG01017">
    <property type="entry name" value="Polyprenyl_Transferase_Like"/>
    <property type="match status" value="1"/>
</dbReference>
<dbReference type="InterPro" id="IPR000092">
    <property type="entry name" value="Polyprenyl_synt"/>
</dbReference>
<comment type="cofactor">
    <cofactor evidence="1">
        <name>Mg(2+)</name>
        <dbReference type="ChEBI" id="CHEBI:18420"/>
    </cofactor>
</comment>
<dbReference type="InterPro" id="IPR008949">
    <property type="entry name" value="Isoprenoid_synthase_dom_sf"/>
</dbReference>
<keyword evidence="8" id="KW-1185">Reference proteome</keyword>
<dbReference type="RefSeq" id="WP_009134322.1">
    <property type="nucleotide sequence ID" value="NZ_CP102250.1"/>
</dbReference>
<evidence type="ECO:0000256" key="5">
    <source>
        <dbReference type="ARBA" id="ARBA00022842"/>
    </source>
</evidence>
<dbReference type="EMBL" id="ADLD01000013">
    <property type="protein sequence ID" value="EHB91467.1"/>
    <property type="molecule type" value="Genomic_DNA"/>
</dbReference>
<dbReference type="OrthoDB" id="9805316at2"/>